<comment type="caution">
    <text evidence="2">The sequence shown here is derived from an EMBL/GenBank/DDBJ whole genome shotgun (WGS) entry which is preliminary data.</text>
</comment>
<feature type="compositionally biased region" description="Basic and acidic residues" evidence="1">
    <location>
        <begin position="129"/>
        <end position="148"/>
    </location>
</feature>
<sequence length="1456" mass="164509">MWRRVALSSKETLEQLISYQAAIEALNSPSNEWLKVDYLIEFGQWLYCNEFPLQDAIDQIEWAVDIMLNMKTETELKKEATKKTDSKRNPSKAAAAAASKKAEKKGGAGVGKGKGSAKPKGPPATPKPRSAESRTKTPDKSSDGRSETSDGESELTAEGIVPVVKQAIIGVLPANSALTISDLEDVRQLDGLIRAHVLLAEISGMSSEYYKDYLLMSQAYLMRLLQVTIGTSGPTMKEIAKNPPAPVDSGKKDGSAKGKKKGEKEKEVPVKEKPKRKGPLDHIPSNTEDWAVYDCPDEVMDAFRHEMMKTTGINNNTISKPMLTMHYLDELIKRLRDIGYNHLALPILVLEDILSRDVLKNAPLNMSVHSKAAEVCLELNLKSGCNFHEKLAGPMVLNEDDQALSRDEIALWKEKQIQVAKEEVRGKESLMKAAEESKASEKAMSKMRSTVPSNLDLQTETPVESHLGKVLGAVNYRDVWTDIAELLIKQCHYQSAREFLNEAYSAALAFDDSALQSHILYLFGKLALVEAQFGQAFNFAKSAQENFEGDEMFWFNTTMLMVEATLNDYENRTNKRIARGILVHCLNEFARIAEERKNRACITGYIVGMLEAKLASIQISIIFSEHDDINVPKVMKRILSACQKYESSTEKLIRLGYKREVLPIMKEHSKVLRQMAGSALETEIRHTYYLQSMMVLKEACCLAEEVLHDVQTLTTLHETRNISLPVQRELADIMIECGEVMLEIFKEYSKEVRNKQLEDQRKGSVVKMVEDYIRATPLYTHMEKEWVDATKTVGEDALLKFVAAHNLSSNIPKLKSRALSGIGRMLLAFSMYVSPDPETQWIVHEMELIKLEYQTEENENKPKENPESKNYIRYSKQIKQMNDSDDVSRHYMLQASECMIQALNLALQKHYTDVASTVSLELVNCLGQYDPQASSQFLALYQSCSTSQTLEILLSRAQLDPMTSRLAALLHQRSCIVSNDITTNMSCGSLMTSVEHALEQEWEAWKKLDVKTNHLELLKDFPSNFNFLILQHSPDRNYLYGAVLDRPKSAPAITGKGKAPPVPSGPSRAKVFGVETSPELLDELLEKFTEHRQSVQQLLLKQEYQRAQAMMREKMLKNLDEDLIKKSKHFVIEDDAEEEAKLQEEFRELVNDMETYLKPITCQFEGLFTPQIITPASGGKDAKAAEPQAPQEYVIMLADPLLLQMPLEALEFLQNESIVSLSRDFSLQVFHHRFYKEEPTPAKPEEAEKKKKEAKSMDNPMSRIPGLRDASKKQAKIVPINRDIPHYCQGVDTMNFRYIVDPHLDCAETELNKPIEVFNKIVEEYESQFTPRWLGVLGDEHAPSVGEWEIYLVENSGFIFYGMERFLNYIPPAKLSALNIPECTMVYILDMAQTSKSFTRQSKVDVLKSANILALEKPVETMMLISLAGVKSVMANQWFGTLAENAQRLNDTMKDA</sequence>
<evidence type="ECO:0000256" key="1">
    <source>
        <dbReference type="SAM" id="MobiDB-lite"/>
    </source>
</evidence>
<organism evidence="2 3">
    <name type="scientific">Tegillarca granosa</name>
    <name type="common">Malaysian cockle</name>
    <name type="synonym">Anadara granosa</name>
    <dbReference type="NCBI Taxonomy" id="220873"/>
    <lineage>
        <taxon>Eukaryota</taxon>
        <taxon>Metazoa</taxon>
        <taxon>Spiralia</taxon>
        <taxon>Lophotrochozoa</taxon>
        <taxon>Mollusca</taxon>
        <taxon>Bivalvia</taxon>
        <taxon>Autobranchia</taxon>
        <taxon>Pteriomorphia</taxon>
        <taxon>Arcoida</taxon>
        <taxon>Arcoidea</taxon>
        <taxon>Arcidae</taxon>
        <taxon>Tegillarca</taxon>
    </lineage>
</organism>
<dbReference type="PANTHER" id="PTHR15977:SF15">
    <property type="entry name" value="CILIA- AND FLAGELLA-ASSOCIATED PROTEIN 46"/>
    <property type="match status" value="1"/>
</dbReference>
<feature type="compositionally biased region" description="Basic and acidic residues" evidence="1">
    <location>
        <begin position="249"/>
        <end position="272"/>
    </location>
</feature>
<evidence type="ECO:0000313" key="2">
    <source>
        <dbReference type="EMBL" id="KAJ8317581.1"/>
    </source>
</evidence>
<feature type="region of interest" description="Disordered" evidence="1">
    <location>
        <begin position="236"/>
        <end position="283"/>
    </location>
</feature>
<feature type="region of interest" description="Disordered" evidence="1">
    <location>
        <begin position="1238"/>
        <end position="1268"/>
    </location>
</feature>
<dbReference type="PANTHER" id="PTHR15977">
    <property type="entry name" value="CILIA- AND FLAGELLA-ASSOCIATED PROTEIN 46"/>
    <property type="match status" value="1"/>
</dbReference>
<dbReference type="EMBL" id="JARBDR010000246">
    <property type="protein sequence ID" value="KAJ8317581.1"/>
    <property type="molecule type" value="Genomic_DNA"/>
</dbReference>
<evidence type="ECO:0000313" key="3">
    <source>
        <dbReference type="Proteomes" id="UP001217089"/>
    </source>
</evidence>
<evidence type="ECO:0008006" key="4">
    <source>
        <dbReference type="Google" id="ProtNLM"/>
    </source>
</evidence>
<protein>
    <recommendedName>
        <fullName evidence="4">Cilia- and flagella-associated protein 46</fullName>
    </recommendedName>
</protein>
<keyword evidence="3" id="KW-1185">Reference proteome</keyword>
<feature type="compositionally biased region" description="Basic and acidic residues" evidence="1">
    <location>
        <begin position="1238"/>
        <end position="1256"/>
    </location>
</feature>
<reference evidence="2 3" key="1">
    <citation type="submission" date="2022-12" db="EMBL/GenBank/DDBJ databases">
        <title>Chromosome-level genome of Tegillarca granosa.</title>
        <authorList>
            <person name="Kim J."/>
        </authorList>
    </citation>
    <scope>NUCLEOTIDE SEQUENCE [LARGE SCALE GENOMIC DNA]</scope>
    <source>
        <strain evidence="2">Teg-2019</strain>
        <tissue evidence="2">Adductor muscle</tissue>
    </source>
</reference>
<name>A0ABQ9FLI8_TEGGR</name>
<dbReference type="InterPro" id="IPR039586">
    <property type="entry name" value="CFAP46"/>
</dbReference>
<proteinExistence type="predicted"/>
<feature type="region of interest" description="Disordered" evidence="1">
    <location>
        <begin position="78"/>
        <end position="157"/>
    </location>
</feature>
<feature type="compositionally biased region" description="Basic and acidic residues" evidence="1">
    <location>
        <begin position="78"/>
        <end position="88"/>
    </location>
</feature>
<accession>A0ABQ9FLI8</accession>
<gene>
    <name evidence="2" type="ORF">KUTeg_005485</name>
</gene>
<dbReference type="Proteomes" id="UP001217089">
    <property type="component" value="Unassembled WGS sequence"/>
</dbReference>